<dbReference type="PANTHER" id="PTHR47326">
    <property type="entry name" value="TRANSPOSABLE ELEMENT TC3 TRANSPOSASE-LIKE PROTEIN"/>
    <property type="match status" value="1"/>
</dbReference>
<feature type="coiled-coil region" evidence="1">
    <location>
        <begin position="232"/>
        <end position="266"/>
    </location>
</feature>
<gene>
    <name evidence="2" type="ORF">ANN_01020</name>
</gene>
<comment type="caution">
    <text evidence="2">The sequence shown here is derived from an EMBL/GenBank/DDBJ whole genome shotgun (WGS) entry which is preliminary data.</text>
</comment>
<dbReference type="EMBL" id="JAJSOF020000003">
    <property type="protein sequence ID" value="KAJ4449617.1"/>
    <property type="molecule type" value="Genomic_DNA"/>
</dbReference>
<dbReference type="InterPro" id="IPR036397">
    <property type="entry name" value="RNaseH_sf"/>
</dbReference>
<evidence type="ECO:0000313" key="3">
    <source>
        <dbReference type="Proteomes" id="UP001148838"/>
    </source>
</evidence>
<organism evidence="2 3">
    <name type="scientific">Periplaneta americana</name>
    <name type="common">American cockroach</name>
    <name type="synonym">Blatta americana</name>
    <dbReference type="NCBI Taxonomy" id="6978"/>
    <lineage>
        <taxon>Eukaryota</taxon>
        <taxon>Metazoa</taxon>
        <taxon>Ecdysozoa</taxon>
        <taxon>Arthropoda</taxon>
        <taxon>Hexapoda</taxon>
        <taxon>Insecta</taxon>
        <taxon>Pterygota</taxon>
        <taxon>Neoptera</taxon>
        <taxon>Polyneoptera</taxon>
        <taxon>Dictyoptera</taxon>
        <taxon>Blattodea</taxon>
        <taxon>Blattoidea</taxon>
        <taxon>Blattidae</taxon>
        <taxon>Blattinae</taxon>
        <taxon>Periplaneta</taxon>
    </lineage>
</organism>
<protein>
    <recommendedName>
        <fullName evidence="4">DUF4817 domain-containing protein</fullName>
    </recommendedName>
</protein>
<proteinExistence type="predicted"/>
<name>A0ABQ8TU72_PERAM</name>
<reference evidence="2 3" key="1">
    <citation type="journal article" date="2022" name="Allergy">
        <title>Genome assembly and annotation of Periplaneta americana reveal a comprehensive cockroach allergen profile.</title>
        <authorList>
            <person name="Wang L."/>
            <person name="Xiong Q."/>
            <person name="Saelim N."/>
            <person name="Wang L."/>
            <person name="Nong W."/>
            <person name="Wan A.T."/>
            <person name="Shi M."/>
            <person name="Liu X."/>
            <person name="Cao Q."/>
            <person name="Hui J.H.L."/>
            <person name="Sookrung N."/>
            <person name="Leung T.F."/>
            <person name="Tungtrongchitr A."/>
            <person name="Tsui S.K.W."/>
        </authorList>
    </citation>
    <scope>NUCLEOTIDE SEQUENCE [LARGE SCALE GENOMIC DNA]</scope>
    <source>
        <strain evidence="2">PWHHKU_190912</strain>
    </source>
</reference>
<accession>A0ABQ8TU72</accession>
<evidence type="ECO:0008006" key="4">
    <source>
        <dbReference type="Google" id="ProtNLM"/>
    </source>
</evidence>
<keyword evidence="1" id="KW-0175">Coiled coil</keyword>
<keyword evidence="3" id="KW-1185">Reference proteome</keyword>
<sequence length="328" mass="37428">MAVQLSFDECKRVLKCYCKVENVAEVQRRWRVEFGIQPPRIQDKFEVNGTVQDMMKGRCGRKRSSINNDSVDAVMQAFAQSPKKSMMQCSREIDINEATFKHNGTINRHNCVYWAKENQHTIQEKAVHLPEVTVWCGLSSRGIIGPYFFEGTFNDGAPAHFHVNVSNFLDRTLNQRWIGRRGSAAELSPRSLDLTPLVFYLWGALKDTVYSTKPQTLEELGVEIEHAYNIPFATTHEELKSAKEEVRNLTKENELLKHEISEIQQYSSRDNVVVFGVPESPNENVYEVIDNVSVAIGGSQYAPDILLQYCTVHEVLVLAKLFKEDVKN</sequence>
<dbReference type="Gene3D" id="3.30.420.10">
    <property type="entry name" value="Ribonuclease H-like superfamily/Ribonuclease H"/>
    <property type="match status" value="2"/>
</dbReference>
<dbReference type="Proteomes" id="UP001148838">
    <property type="component" value="Unassembled WGS sequence"/>
</dbReference>
<dbReference type="PANTHER" id="PTHR47326:SF1">
    <property type="entry name" value="HTH PSQ-TYPE DOMAIN-CONTAINING PROTEIN"/>
    <property type="match status" value="1"/>
</dbReference>
<evidence type="ECO:0000313" key="2">
    <source>
        <dbReference type="EMBL" id="KAJ4449617.1"/>
    </source>
</evidence>
<evidence type="ECO:0000256" key="1">
    <source>
        <dbReference type="SAM" id="Coils"/>
    </source>
</evidence>